<feature type="domain" description="Polymerase nucleotidyl transferase" evidence="2">
    <location>
        <begin position="16"/>
        <end position="60"/>
    </location>
</feature>
<evidence type="ECO:0000256" key="1">
    <source>
        <dbReference type="SAM" id="MobiDB-lite"/>
    </source>
</evidence>
<dbReference type="Proteomes" id="UP000715441">
    <property type="component" value="Unassembled WGS sequence"/>
</dbReference>
<proteinExistence type="predicted"/>
<sequence length="260" mass="29355">MMALQFPTPLHQRVLDEVIAELQTDTDVCGIMLVGSVARGTARADSDLDLVIVATEDNKQPWQLRPHPLPVDFTVRTAEQWREHFTPNQIGDESWGYAFLDGVILHDPTGTVARLTTDIPKVHARYRVPAHIKNHYARLWRHVRPKMQAVLQRNDPVEIGWAAAAMTNDLVRTVWAANDLPNPSLDLGTFHRHLDDLTIPTDVADRLRDILRTPPTEALRQQLNLITAIEPHLEPAERSSTSDQDADARPCEPNEKRPPT</sequence>
<dbReference type="Pfam" id="PF01909">
    <property type="entry name" value="NTP_transf_2"/>
    <property type="match status" value="1"/>
</dbReference>
<comment type="caution">
    <text evidence="3">The sequence shown here is derived from an EMBL/GenBank/DDBJ whole genome shotgun (WGS) entry which is preliminary data.</text>
</comment>
<protein>
    <submittedName>
        <fullName evidence="3">Nucleotidyltransferase domain-containing protein</fullName>
    </submittedName>
</protein>
<name>A0ABX1JJL2_9PSEU</name>
<dbReference type="InterPro" id="IPR043519">
    <property type="entry name" value="NT_sf"/>
</dbReference>
<organism evidence="3 4">
    <name type="scientific">Amycolatopsis acididurans</name>
    <dbReference type="NCBI Taxonomy" id="2724524"/>
    <lineage>
        <taxon>Bacteria</taxon>
        <taxon>Bacillati</taxon>
        <taxon>Actinomycetota</taxon>
        <taxon>Actinomycetes</taxon>
        <taxon>Pseudonocardiales</taxon>
        <taxon>Pseudonocardiaceae</taxon>
        <taxon>Amycolatopsis</taxon>
    </lineage>
</organism>
<dbReference type="CDD" id="cd05403">
    <property type="entry name" value="NT_KNTase_like"/>
    <property type="match status" value="1"/>
</dbReference>
<evidence type="ECO:0000313" key="4">
    <source>
        <dbReference type="Proteomes" id="UP000715441"/>
    </source>
</evidence>
<dbReference type="InterPro" id="IPR002934">
    <property type="entry name" value="Polymerase_NTP_transf_dom"/>
</dbReference>
<feature type="compositionally biased region" description="Basic and acidic residues" evidence="1">
    <location>
        <begin position="246"/>
        <end position="260"/>
    </location>
</feature>
<gene>
    <name evidence="3" type="ORF">HFP15_41845</name>
</gene>
<reference evidence="3 4" key="1">
    <citation type="submission" date="2020-04" db="EMBL/GenBank/DDBJ databases">
        <title>Novel species.</title>
        <authorList>
            <person name="Teo W.F.A."/>
            <person name="Lipun K."/>
            <person name="Srisuk N."/>
            <person name="Duangmal K."/>
        </authorList>
    </citation>
    <scope>NUCLEOTIDE SEQUENCE [LARGE SCALE GENOMIC DNA]</scope>
    <source>
        <strain evidence="3 4">K13G38</strain>
    </source>
</reference>
<dbReference type="SUPFAM" id="SSF81301">
    <property type="entry name" value="Nucleotidyltransferase"/>
    <property type="match status" value="1"/>
</dbReference>
<accession>A0ABX1JJL2</accession>
<dbReference type="EMBL" id="JAAXLS010000098">
    <property type="protein sequence ID" value="NKQ59396.1"/>
    <property type="molecule type" value="Genomic_DNA"/>
</dbReference>
<dbReference type="Gene3D" id="3.30.460.10">
    <property type="entry name" value="Beta Polymerase, domain 2"/>
    <property type="match status" value="1"/>
</dbReference>
<keyword evidence="4" id="KW-1185">Reference proteome</keyword>
<evidence type="ECO:0000313" key="3">
    <source>
        <dbReference type="EMBL" id="NKQ59396.1"/>
    </source>
</evidence>
<evidence type="ECO:0000259" key="2">
    <source>
        <dbReference type="Pfam" id="PF01909"/>
    </source>
</evidence>
<feature type="region of interest" description="Disordered" evidence="1">
    <location>
        <begin position="231"/>
        <end position="260"/>
    </location>
</feature>